<reference evidence="1" key="1">
    <citation type="submission" date="2023-10" db="EMBL/GenBank/DDBJ databases">
        <title>Genome assembly of Pristionchus species.</title>
        <authorList>
            <person name="Yoshida K."/>
            <person name="Sommer R.J."/>
        </authorList>
    </citation>
    <scope>NUCLEOTIDE SEQUENCE</scope>
    <source>
        <strain evidence="1">RS5133</strain>
    </source>
</reference>
<dbReference type="PANTHER" id="PTHR35014">
    <property type="entry name" value="INFECTION RESPONSE PROTEIN-RELATED"/>
    <property type="match status" value="1"/>
</dbReference>
<keyword evidence="2" id="KW-1185">Reference proteome</keyword>
<comment type="caution">
    <text evidence="1">The sequence shown here is derived from an EMBL/GenBank/DDBJ whole genome shotgun (WGS) entry which is preliminary data.</text>
</comment>
<evidence type="ECO:0000313" key="1">
    <source>
        <dbReference type="EMBL" id="GMT26305.1"/>
    </source>
</evidence>
<organism evidence="1 2">
    <name type="scientific">Pristionchus fissidentatus</name>
    <dbReference type="NCBI Taxonomy" id="1538716"/>
    <lineage>
        <taxon>Eukaryota</taxon>
        <taxon>Metazoa</taxon>
        <taxon>Ecdysozoa</taxon>
        <taxon>Nematoda</taxon>
        <taxon>Chromadorea</taxon>
        <taxon>Rhabditida</taxon>
        <taxon>Rhabditina</taxon>
        <taxon>Diplogasteromorpha</taxon>
        <taxon>Diplogasteroidea</taxon>
        <taxon>Neodiplogasteridae</taxon>
        <taxon>Pristionchus</taxon>
    </lineage>
</organism>
<name>A0AAV5W6N8_9BILA</name>
<dbReference type="Proteomes" id="UP001432322">
    <property type="component" value="Unassembled WGS sequence"/>
</dbReference>
<dbReference type="PANTHER" id="PTHR35014:SF1">
    <property type="entry name" value="INFECTION RESPONSE PROTEIN"/>
    <property type="match status" value="1"/>
</dbReference>
<evidence type="ECO:0000313" key="2">
    <source>
        <dbReference type="Proteomes" id="UP001432322"/>
    </source>
</evidence>
<gene>
    <name evidence="1" type="ORF">PFISCL1PPCAC_17602</name>
</gene>
<dbReference type="AlphaFoldDB" id="A0AAV5W6N8"/>
<accession>A0AAV5W6N8</accession>
<proteinExistence type="predicted"/>
<sequence>MQLKIFSYKKVGEYTNPSPSLSPKASRGRVWALPVWGEASGVESSGRDEDAHFSEHATTCAVFALLAVLALGAVWIARPEVFPDWVPKYPKSDPYHLMSKEYHEERLNEAKVVKACLAEYYEMWDIDAKETLPPFKDFFDKIQYSFENLHEFAVDLICLALEELRICINTDIEKQDNLSVTGFHELYPGLEKLDAREYTADLRVREFECRNEGFLKEHFKCLYPATKSRKGDLDECAKKLSVALQSGEEMCQAMDEYISCARGIIVSECGADVSSFVCNIIETAMKFNYPSCSRAFQTCV</sequence>
<dbReference type="EMBL" id="BTSY01000005">
    <property type="protein sequence ID" value="GMT26305.1"/>
    <property type="molecule type" value="Genomic_DNA"/>
</dbReference>
<protein>
    <submittedName>
        <fullName evidence="1">Uncharacterized protein</fullName>
    </submittedName>
</protein>